<feature type="region of interest" description="Disordered" evidence="1">
    <location>
        <begin position="36"/>
        <end position="99"/>
    </location>
</feature>
<feature type="compositionally biased region" description="Basic residues" evidence="1">
    <location>
        <begin position="209"/>
        <end position="219"/>
    </location>
</feature>
<feature type="region of interest" description="Disordered" evidence="1">
    <location>
        <begin position="209"/>
        <end position="233"/>
    </location>
</feature>
<accession>A0A7S0D2D7</accession>
<evidence type="ECO:0000313" key="2">
    <source>
        <dbReference type="EMBL" id="CAD8439075.1"/>
    </source>
</evidence>
<dbReference type="AlphaFoldDB" id="A0A7S0D2D7"/>
<name>A0A7S0D2D7_9EUKA</name>
<sequence>MEDEWLEISLCTKAEAKGKAKVESVVEKSPGLVVRTEVEGTQNKMGSENTNTTEVPTPRSVATASSISSSWTAVDSWTRSEDKTANGNGGAGQEAGLDIEDTQRKLEEAREKSRELKAQLEAALKETRRIREERDEKYQEVRDLTIALANQRRVMSGRIRILELQAATRHAGGKNFPVKRMALVRKLRATRQQGGKGMLAPGAMKLTRGHRMDHARRGRSRMDARRHASARRV</sequence>
<proteinExistence type="predicted"/>
<feature type="compositionally biased region" description="Low complexity" evidence="1">
    <location>
        <begin position="60"/>
        <end position="77"/>
    </location>
</feature>
<protein>
    <submittedName>
        <fullName evidence="2">Uncharacterized protein</fullName>
    </submittedName>
</protein>
<gene>
    <name evidence="2" type="ORF">LAMO00422_LOCUS5212</name>
</gene>
<reference evidence="2" key="1">
    <citation type="submission" date="2021-01" db="EMBL/GenBank/DDBJ databases">
        <authorList>
            <person name="Corre E."/>
            <person name="Pelletier E."/>
            <person name="Niang G."/>
            <person name="Scheremetjew M."/>
            <person name="Finn R."/>
            <person name="Kale V."/>
            <person name="Holt S."/>
            <person name="Cochrane G."/>
            <person name="Meng A."/>
            <person name="Brown T."/>
            <person name="Cohen L."/>
        </authorList>
    </citation>
    <scope>NUCLEOTIDE SEQUENCE</scope>
    <source>
        <strain evidence="2">CCMP2058</strain>
    </source>
</reference>
<feature type="compositionally biased region" description="Polar residues" evidence="1">
    <location>
        <begin position="39"/>
        <end position="55"/>
    </location>
</feature>
<organism evidence="2">
    <name type="scientific">Amorphochlora amoebiformis</name>
    <dbReference type="NCBI Taxonomy" id="1561963"/>
    <lineage>
        <taxon>Eukaryota</taxon>
        <taxon>Sar</taxon>
        <taxon>Rhizaria</taxon>
        <taxon>Cercozoa</taxon>
        <taxon>Chlorarachniophyceae</taxon>
        <taxon>Amorphochlora</taxon>
    </lineage>
</organism>
<dbReference type="EMBL" id="HBEM01007449">
    <property type="protein sequence ID" value="CAD8439075.1"/>
    <property type="molecule type" value="Transcribed_RNA"/>
</dbReference>
<evidence type="ECO:0000256" key="1">
    <source>
        <dbReference type="SAM" id="MobiDB-lite"/>
    </source>
</evidence>